<dbReference type="PANTHER" id="PTHR12064">
    <property type="entry name" value="METAL TRANSPORTER CNNM"/>
    <property type="match status" value="1"/>
</dbReference>
<gene>
    <name evidence="13" type="primary">LOC110784099</name>
</gene>
<evidence type="ECO:0000256" key="10">
    <source>
        <dbReference type="SAM" id="Phobius"/>
    </source>
</evidence>
<evidence type="ECO:0000256" key="5">
    <source>
        <dbReference type="ARBA" id="ARBA00023122"/>
    </source>
</evidence>
<dbReference type="InterPro" id="IPR044751">
    <property type="entry name" value="Ion_transp-like_CBS"/>
</dbReference>
<dbReference type="GO" id="GO:0005886">
    <property type="term" value="C:plasma membrane"/>
    <property type="evidence" value="ECO:0000318"/>
    <property type="project" value="GO_Central"/>
</dbReference>
<dbReference type="InterPro" id="IPR046342">
    <property type="entry name" value="CBS_dom_sf"/>
</dbReference>
<dbReference type="PANTHER" id="PTHR12064:SF36">
    <property type="entry name" value="DOMAIN-CONTAINING PROTEIN, PUTATIVE, EXPRESSED-RELATED"/>
    <property type="match status" value="1"/>
</dbReference>
<proteinExistence type="predicted"/>
<feature type="region of interest" description="Disordered" evidence="9">
    <location>
        <begin position="326"/>
        <end position="368"/>
    </location>
</feature>
<evidence type="ECO:0000256" key="4">
    <source>
        <dbReference type="ARBA" id="ARBA00022989"/>
    </source>
</evidence>
<keyword evidence="4 8" id="KW-1133">Transmembrane helix</keyword>
<accession>A0A9R0I7D6</accession>
<evidence type="ECO:0000313" key="12">
    <source>
        <dbReference type="Proteomes" id="UP000813463"/>
    </source>
</evidence>
<dbReference type="GO" id="GO:0010960">
    <property type="term" value="P:magnesium ion homeostasis"/>
    <property type="evidence" value="ECO:0007669"/>
    <property type="project" value="InterPro"/>
</dbReference>
<evidence type="ECO:0000256" key="1">
    <source>
        <dbReference type="ARBA" id="ARBA00004141"/>
    </source>
</evidence>
<dbReference type="InterPro" id="IPR002550">
    <property type="entry name" value="CNNM"/>
</dbReference>
<feature type="transmembrane region" description="Helical" evidence="10">
    <location>
        <begin position="13"/>
        <end position="43"/>
    </location>
</feature>
<protein>
    <submittedName>
        <fullName evidence="13">DUF21 domain-containing protein At2g14520 isoform X1</fullName>
    </submittedName>
</protein>
<dbReference type="Pfam" id="PF01595">
    <property type="entry name" value="CNNM"/>
    <property type="match status" value="1"/>
</dbReference>
<organism evidence="12 13">
    <name type="scientific">Spinacia oleracea</name>
    <name type="common">Spinach</name>
    <dbReference type="NCBI Taxonomy" id="3562"/>
    <lineage>
        <taxon>Eukaryota</taxon>
        <taxon>Viridiplantae</taxon>
        <taxon>Streptophyta</taxon>
        <taxon>Embryophyta</taxon>
        <taxon>Tracheophyta</taxon>
        <taxon>Spermatophyta</taxon>
        <taxon>Magnoliopsida</taxon>
        <taxon>eudicotyledons</taxon>
        <taxon>Gunneridae</taxon>
        <taxon>Pentapetalae</taxon>
        <taxon>Caryophyllales</taxon>
        <taxon>Chenopodiaceae</taxon>
        <taxon>Chenopodioideae</taxon>
        <taxon>Anserineae</taxon>
        <taxon>Spinacia</taxon>
    </lineage>
</organism>
<dbReference type="GO" id="GO:0022857">
    <property type="term" value="F:transmembrane transporter activity"/>
    <property type="evidence" value="ECO:0000318"/>
    <property type="project" value="GO_Central"/>
</dbReference>
<keyword evidence="6 8" id="KW-0472">Membrane</keyword>
<evidence type="ECO:0000256" key="3">
    <source>
        <dbReference type="ARBA" id="ARBA00022737"/>
    </source>
</evidence>
<dbReference type="Gene3D" id="3.10.580.10">
    <property type="entry name" value="CBS-domain"/>
    <property type="match status" value="2"/>
</dbReference>
<feature type="compositionally biased region" description="Polar residues" evidence="9">
    <location>
        <begin position="357"/>
        <end position="368"/>
    </location>
</feature>
<feature type="compositionally biased region" description="Basic residues" evidence="9">
    <location>
        <begin position="343"/>
        <end position="356"/>
    </location>
</feature>
<dbReference type="SUPFAM" id="SSF54631">
    <property type="entry name" value="CBS-domain pair"/>
    <property type="match status" value="1"/>
</dbReference>
<evidence type="ECO:0000256" key="9">
    <source>
        <dbReference type="SAM" id="MobiDB-lite"/>
    </source>
</evidence>
<keyword evidence="12" id="KW-1185">Reference proteome</keyword>
<dbReference type="RefSeq" id="XP_021844197.1">
    <property type="nucleotide sequence ID" value="XM_021988505.2"/>
</dbReference>
<dbReference type="GeneID" id="110784099"/>
<reference evidence="13" key="2">
    <citation type="submission" date="2025-08" db="UniProtKB">
        <authorList>
            <consortium name="RefSeq"/>
        </authorList>
    </citation>
    <scope>IDENTIFICATION</scope>
    <source>
        <tissue evidence="13">Leaf</tissue>
    </source>
</reference>
<dbReference type="FunFam" id="3.10.580.10:FF:000015">
    <property type="entry name" value="DUF21 domain-containing protein"/>
    <property type="match status" value="1"/>
</dbReference>
<dbReference type="OrthoDB" id="5353557at2759"/>
<sequence length="537" mass="59001">MAANDVPCCETMFWVYLTICVSLVCFAGLMSGLTLGLMSLSLVDLEVLAKSGQPNDRRNAEKILPLVKNQHLLLCTLLIYNAMAMEALPIFLDALLPAWASVVISVTLILAFGEIIPQSICSQYGLSVGAKLSVLVRVLVVLLLPISYPISKLLDCLLGKGHSALLRRSELKTFVDLHANEAGKGGELTHDETTIIGGALDLTTKTAKDVMTNLSKVFSLDIDAKLDMDTMELIMSKGHSRVPIYSGSPSNIIGLILVKNLVICRPEDETPIRNLTIRKISRFYDQLPLYDILNLFQKGHSHMGVVVRKQDVKDMSDATSNSAISVVKANGIAKPEQSERKGANHQHRRKEQKKTSKNTSIVHSTKTGTHNLQMIDAMELGKNVILHHEEDTVLQIPDLDSCLDPNEEIIGIITMEDVMEELLQEEIYDETDDYVDVHNKIQINMLSAIRSSPKSTGTTLVSHRSWSPGASSPLSYHNTPILQSPTQSFVPSPLIRPSLLSSPMKSRLASPSIFSGSPTHTSPLKQASGISYEKLRH</sequence>
<feature type="transmembrane region" description="Helical" evidence="10">
    <location>
        <begin position="98"/>
        <end position="116"/>
    </location>
</feature>
<evidence type="ECO:0000256" key="6">
    <source>
        <dbReference type="ARBA" id="ARBA00023136"/>
    </source>
</evidence>
<feature type="region of interest" description="Disordered" evidence="9">
    <location>
        <begin position="452"/>
        <end position="471"/>
    </location>
</feature>
<evidence type="ECO:0000256" key="2">
    <source>
        <dbReference type="ARBA" id="ARBA00022692"/>
    </source>
</evidence>
<dbReference type="GO" id="GO:0030026">
    <property type="term" value="P:intracellular manganese ion homeostasis"/>
    <property type="evidence" value="ECO:0007669"/>
    <property type="project" value="TreeGrafter"/>
</dbReference>
<dbReference type="PROSITE" id="PS51846">
    <property type="entry name" value="CNNM"/>
    <property type="match status" value="1"/>
</dbReference>
<evidence type="ECO:0000256" key="8">
    <source>
        <dbReference type="PROSITE-ProRule" id="PRU01193"/>
    </source>
</evidence>
<evidence type="ECO:0000256" key="7">
    <source>
        <dbReference type="ARBA" id="ARBA00023180"/>
    </source>
</evidence>
<comment type="subcellular location">
    <subcellularLocation>
        <location evidence="1">Membrane</location>
        <topology evidence="1">Multi-pass membrane protein</topology>
    </subcellularLocation>
</comment>
<dbReference type="KEGG" id="soe:110784099"/>
<feature type="transmembrane region" description="Helical" evidence="10">
    <location>
        <begin position="128"/>
        <end position="148"/>
    </location>
</feature>
<reference evidence="12" key="1">
    <citation type="journal article" date="2021" name="Nat. Commun.">
        <title>Genomic analyses provide insights into spinach domestication and the genetic basis of agronomic traits.</title>
        <authorList>
            <person name="Cai X."/>
            <person name="Sun X."/>
            <person name="Xu C."/>
            <person name="Sun H."/>
            <person name="Wang X."/>
            <person name="Ge C."/>
            <person name="Zhang Z."/>
            <person name="Wang Q."/>
            <person name="Fei Z."/>
            <person name="Jiao C."/>
            <person name="Wang Q."/>
        </authorList>
    </citation>
    <scope>NUCLEOTIDE SEQUENCE [LARGE SCALE GENOMIC DNA]</scope>
    <source>
        <strain evidence="12">cv. Varoflay</strain>
    </source>
</reference>
<keyword evidence="5" id="KW-0129">CBS domain</keyword>
<evidence type="ECO:0000313" key="13">
    <source>
        <dbReference type="RefSeq" id="XP_021844197.1"/>
    </source>
</evidence>
<feature type="compositionally biased region" description="Polar residues" evidence="9">
    <location>
        <begin position="512"/>
        <end position="529"/>
    </location>
</feature>
<keyword evidence="7" id="KW-0325">Glycoprotein</keyword>
<keyword evidence="3" id="KW-0677">Repeat</keyword>
<dbReference type="CDD" id="cd04590">
    <property type="entry name" value="CBS_pair_CorC_HlyC_assoc"/>
    <property type="match status" value="1"/>
</dbReference>
<name>A0A9R0I7D6_SPIOL</name>
<dbReference type="InterPro" id="IPR045095">
    <property type="entry name" value="ACDP"/>
</dbReference>
<keyword evidence="2 8" id="KW-0812">Transmembrane</keyword>
<feature type="region of interest" description="Disordered" evidence="9">
    <location>
        <begin position="510"/>
        <end position="537"/>
    </location>
</feature>
<dbReference type="AlphaFoldDB" id="A0A9R0I7D6"/>
<dbReference type="Proteomes" id="UP000813463">
    <property type="component" value="Chromosome 3"/>
</dbReference>
<evidence type="ECO:0000259" key="11">
    <source>
        <dbReference type="PROSITE" id="PS51846"/>
    </source>
</evidence>
<feature type="domain" description="CNNM transmembrane" evidence="11">
    <location>
        <begin position="9"/>
        <end position="192"/>
    </location>
</feature>
<dbReference type="GO" id="GO:0005737">
    <property type="term" value="C:cytoplasm"/>
    <property type="evidence" value="ECO:0007669"/>
    <property type="project" value="TreeGrafter"/>
</dbReference>